<dbReference type="KEGG" id="cgh:CGC50_06395"/>
<sequence>MPNVIIPYQQYEFKANKTYFFDNNIWIMLLAPMINSNEKKQERATRFFKNISTYNIQIALVSLVVSEFANTSMRFFFNIWKKHPQNVSGDYKKDYKQSQDYKNNLEDVKIMLRKIYDLDFVQKYPDDFNAINSNHIIENFHIDYNDAYYLELCAKNDWILVTSDNDFDNIDKGITIVKIQ</sequence>
<organism evidence="2 3">
    <name type="scientific">Capnocytophaga gingivalis</name>
    <dbReference type="NCBI Taxonomy" id="1017"/>
    <lineage>
        <taxon>Bacteria</taxon>
        <taxon>Pseudomonadati</taxon>
        <taxon>Bacteroidota</taxon>
        <taxon>Flavobacteriia</taxon>
        <taxon>Flavobacteriales</taxon>
        <taxon>Flavobacteriaceae</taxon>
        <taxon>Capnocytophaga</taxon>
    </lineage>
</organism>
<dbReference type="InterPro" id="IPR029060">
    <property type="entry name" value="PIN-like_dom_sf"/>
</dbReference>
<dbReference type="AlphaFoldDB" id="A0A250FNS4"/>
<dbReference type="InterPro" id="IPR002716">
    <property type="entry name" value="PIN_dom"/>
</dbReference>
<gene>
    <name evidence="2" type="ORF">CGC50_06395</name>
</gene>
<name>A0A250FNS4_9FLAO</name>
<dbReference type="Pfam" id="PF01850">
    <property type="entry name" value="PIN"/>
    <property type="match status" value="1"/>
</dbReference>
<evidence type="ECO:0000313" key="2">
    <source>
        <dbReference type="EMBL" id="ATA86822.1"/>
    </source>
</evidence>
<dbReference type="OrthoDB" id="839053at2"/>
<dbReference type="SUPFAM" id="SSF88723">
    <property type="entry name" value="PIN domain-like"/>
    <property type="match status" value="1"/>
</dbReference>
<evidence type="ECO:0000313" key="3">
    <source>
        <dbReference type="Proteomes" id="UP000217250"/>
    </source>
</evidence>
<dbReference type="RefSeq" id="WP_095910149.1">
    <property type="nucleotide sequence ID" value="NZ_CP022386.1"/>
</dbReference>
<accession>A0A250FNS4</accession>
<feature type="domain" description="PIN" evidence="1">
    <location>
        <begin position="19"/>
        <end position="172"/>
    </location>
</feature>
<dbReference type="Proteomes" id="UP000217250">
    <property type="component" value="Chromosome"/>
</dbReference>
<dbReference type="EMBL" id="CP022386">
    <property type="protein sequence ID" value="ATA86822.1"/>
    <property type="molecule type" value="Genomic_DNA"/>
</dbReference>
<dbReference type="GeneID" id="84808187"/>
<protein>
    <submittedName>
        <fullName evidence="2">Twitching motility protein PilT</fullName>
    </submittedName>
</protein>
<dbReference type="Gene3D" id="3.40.50.1010">
    <property type="entry name" value="5'-nuclease"/>
    <property type="match status" value="1"/>
</dbReference>
<proteinExistence type="predicted"/>
<evidence type="ECO:0000259" key="1">
    <source>
        <dbReference type="Pfam" id="PF01850"/>
    </source>
</evidence>
<reference evidence="3" key="1">
    <citation type="submission" date="2017-06" db="EMBL/GenBank/DDBJ databases">
        <title>Capnocytophaga spp. assemblies.</title>
        <authorList>
            <person name="Gulvik C.A."/>
        </authorList>
    </citation>
    <scope>NUCLEOTIDE SEQUENCE [LARGE SCALE GENOMIC DNA]</scope>
    <source>
        <strain evidence="3">H1496</strain>
    </source>
</reference>